<evidence type="ECO:0000256" key="8">
    <source>
        <dbReference type="ARBA" id="ARBA00023136"/>
    </source>
</evidence>
<dbReference type="EC" id="2.4.1.34" evidence="3"/>
<feature type="transmembrane region" description="Helical" evidence="11">
    <location>
        <begin position="1606"/>
        <end position="1627"/>
    </location>
</feature>
<keyword evidence="5" id="KW-0808">Transferase</keyword>
<gene>
    <name evidence="13" type="ORF">QBZ16_000689</name>
</gene>
<evidence type="ECO:0000256" key="11">
    <source>
        <dbReference type="SAM" id="Phobius"/>
    </source>
</evidence>
<feature type="region of interest" description="Disordered" evidence="10">
    <location>
        <begin position="1332"/>
        <end position="1376"/>
    </location>
</feature>
<feature type="transmembrane region" description="Helical" evidence="11">
    <location>
        <begin position="1834"/>
        <end position="1858"/>
    </location>
</feature>
<dbReference type="PANTHER" id="PTHR12741:SF48">
    <property type="entry name" value="1,3-BETA-GLUCAN SYNTHASE COMPONENT FKS1-RELATED"/>
    <property type="match status" value="1"/>
</dbReference>
<dbReference type="Pfam" id="PF02364">
    <property type="entry name" value="Glucan_synthase"/>
    <property type="match status" value="2"/>
</dbReference>
<feature type="transmembrane region" description="Helical" evidence="11">
    <location>
        <begin position="421"/>
        <end position="438"/>
    </location>
</feature>
<dbReference type="GO" id="GO:0005886">
    <property type="term" value="C:plasma membrane"/>
    <property type="evidence" value="ECO:0007669"/>
    <property type="project" value="TreeGrafter"/>
</dbReference>
<comment type="caution">
    <text evidence="13">The sequence shown here is derived from an EMBL/GenBank/DDBJ whole genome shotgun (WGS) entry which is preliminary data.</text>
</comment>
<comment type="subcellular location">
    <subcellularLocation>
        <location evidence="1">Membrane</location>
        <topology evidence="1">Multi-pass membrane protein</topology>
    </subcellularLocation>
</comment>
<dbReference type="Pfam" id="PF14288">
    <property type="entry name" value="FKS1_dom1"/>
    <property type="match status" value="1"/>
</dbReference>
<dbReference type="SMART" id="SM01205">
    <property type="entry name" value="FKS1_dom1"/>
    <property type="match status" value="1"/>
</dbReference>
<feature type="region of interest" description="Disordered" evidence="10">
    <location>
        <begin position="1290"/>
        <end position="1317"/>
    </location>
</feature>
<evidence type="ECO:0000256" key="10">
    <source>
        <dbReference type="SAM" id="MobiDB-lite"/>
    </source>
</evidence>
<evidence type="ECO:0000256" key="5">
    <source>
        <dbReference type="ARBA" id="ARBA00022679"/>
    </source>
</evidence>
<proteinExistence type="inferred from homology"/>
<dbReference type="EMBL" id="JASFZW010000001">
    <property type="protein sequence ID" value="KAK2080835.1"/>
    <property type="molecule type" value="Genomic_DNA"/>
</dbReference>
<feature type="compositionally biased region" description="Low complexity" evidence="10">
    <location>
        <begin position="634"/>
        <end position="650"/>
    </location>
</feature>
<evidence type="ECO:0000256" key="2">
    <source>
        <dbReference type="ARBA" id="ARBA00009040"/>
    </source>
</evidence>
<evidence type="ECO:0000256" key="1">
    <source>
        <dbReference type="ARBA" id="ARBA00004141"/>
    </source>
</evidence>
<feature type="transmembrane region" description="Helical" evidence="11">
    <location>
        <begin position="1870"/>
        <end position="1891"/>
    </location>
</feature>
<evidence type="ECO:0000256" key="4">
    <source>
        <dbReference type="ARBA" id="ARBA00022676"/>
    </source>
</evidence>
<feature type="transmembrane region" description="Helical" evidence="11">
    <location>
        <begin position="458"/>
        <end position="482"/>
    </location>
</feature>
<feature type="transmembrane region" description="Helical" evidence="11">
    <location>
        <begin position="1673"/>
        <end position="1689"/>
    </location>
</feature>
<evidence type="ECO:0000256" key="6">
    <source>
        <dbReference type="ARBA" id="ARBA00022692"/>
    </source>
</evidence>
<keyword evidence="7 11" id="KW-1133">Transmembrane helix</keyword>
<feature type="transmembrane region" description="Helical" evidence="11">
    <location>
        <begin position="518"/>
        <end position="534"/>
    </location>
</feature>
<feature type="transmembrane region" description="Helical" evidence="11">
    <location>
        <begin position="1802"/>
        <end position="1822"/>
    </location>
</feature>
<feature type="domain" description="1,3-beta-glucan synthase component FKS1-like" evidence="12">
    <location>
        <begin position="50"/>
        <end position="228"/>
    </location>
</feature>
<evidence type="ECO:0000256" key="3">
    <source>
        <dbReference type="ARBA" id="ARBA00012589"/>
    </source>
</evidence>
<keyword evidence="8 11" id="KW-0472">Membrane</keyword>
<dbReference type="GO" id="GO:0003843">
    <property type="term" value="F:1,3-beta-D-glucan synthase activity"/>
    <property type="evidence" value="ECO:0007669"/>
    <property type="project" value="UniProtKB-EC"/>
</dbReference>
<feature type="transmembrane region" description="Helical" evidence="11">
    <location>
        <begin position="301"/>
        <end position="321"/>
    </location>
</feature>
<accession>A0AAD9MM97</accession>
<keyword evidence="14" id="KW-1185">Reference proteome</keyword>
<evidence type="ECO:0000256" key="9">
    <source>
        <dbReference type="ARBA" id="ARBA00047777"/>
    </source>
</evidence>
<feature type="region of interest" description="Disordered" evidence="10">
    <location>
        <begin position="619"/>
        <end position="658"/>
    </location>
</feature>
<sequence length="1992" mass="220466">MDRFGRAVHRLHGAIFDGYRDWCQHVGLPRRLPELRLDALRRPSPITDWEYGLEELALYFLLYSEAANLRHTPELLWFIFWVARNSPHRWEAVSCPPGGHPSSPLFAYEHLGRADVMQRTASLRRRHAGTLREAEKALGPVPDLVMPKRLELARNIVRRAGVVGSGSPDELVLTELAAYGDGGLFLERVVSPVFDFLAEHVAAKGVAGVEIADRVAYDDVNDSLCRPEIVRRALGALGCQARPGGALALAGDPYDALLAVGRVRVAPALGWDRGVARDWWAAFAFRKTFVERRSLLTVYRAFFRVWAFFLLEFHLLAVLTWARHNWWAISSLAPSHAALCLLEQVAALWTQRARAAARAPTTGGCLGGLRLAWWGAAGYGGLVAAHAVLSTRPGYAVSLTHGLAGALERAARANLLCLRPLWLLLAWLSGAVLGASSARPPARDHLARAQPRVALSTWLANVLFWALVIGMKGVFDCVRGLWSRGWLRARPGGLDGDLILCIARCLPALIIVFNDMQVFYYIVTALFGFLKGLLQLNLGAVTTFQEVAASFHTAPDQWWRRGVSAPGARRIRSAVEAAWRRARLRDEDDGGGTGRHPSLVAHPRSAALLPAMVLRPRAARRPRARLPPRPSPVPARVAAAASPQATPGPAERGSERLPPGQRAACHLERVLNESREAVLRAFLPDNSTDTAREPRPPSRGVARLLPLLRDGGEGLTSWLLFSDVWNSVVEELREIDLISNAERDNLVFVQVESDPSIAVVPGMRPFLLPVFFYGGQVARAVEVPGLSAAQRVSLSEARSVVVWLLLQLQVVGPREAELLRRSTWSTARARRRALGAVSALLRGVRALGDACPDEKSRRARWEGCLGLRQTVVDLAEFARAEARCVLRVHARGPRGADERDQSRLRNGQATQLLHDLEALTAGRLSYAGWVAWLAEQGVTRPTGDAGREVVTPRARTRAARRRARVLASLMAALRNPTLERPPAVEDMLSWTTLTPHYEEDVLYALDAASVARRFGLAAGMSDLVRENADGVSVMQWLRSAYPREWRHLLERLGPALGGLDPRRVTEADFDAGGPLDGAQTQLLQWASYRGQLLARTTRGIMAYERALALEARLETPRPPGCAAVAYEARLRDLVSSKFSYVIASQRYGDLRRAPGARGRWLARSIEMLMHQHPSLRVATLDNAPDEGGQAHARQCAVLLRANVGVPVTDPGAVHELYRVRLPRNARTPHGVILGEGKPENQNAAIIFCFGEALQAIDMNQDNNLAEALKMRSLLAEFNNCERRSEDVSEFLGRGAGDEGGKESATSESAEEDGRARSFKQLDDILLERQMRVNGGSGRKDGNARPQARAQGSTAHVTAGKTKPPSRPYTAASEDGPPAASPVALVGFREWVFSQDSGALASFAATTEFTFGSIVQRVMTWPGAVRFHYGHPDIWNKLFVMTRGGVSKATRAFHISEDVFAGYNHTLRGGKVKFKEYIAVGKGRDMGFDSINSFESKVAGGNGEQVISRDVHRLATRVDFFRLLAFYHSGPGFFINTALVMVLVYINIWVVLVLSLTGSMLVVNPDTLTVVNALTGQAAAVSVNQAIQLGMLSIVVFAVEMVLEHGLVRALLTILLQLLQGSLMFFTFRARTSAYYFTSDVQYGGAKYIPTGRGYALQHSSFVKVYTSYARSHLYYAFDLVSLLVLVALVDTPDYAALTWSTWLVVVCILVAPFWFNPQTFQIERCKDDFENWILWMTDVADNETRSTWYTWHKAHLDRIRNDDNRLSNPFATSLRGVLVCLPTAILCVASISTLQNTEFNRWIVFGIASGGFWTFVIAVVLVRRLLLSFYCYRLWRFVRTLVFCAVIAFVVCCILFIPGGFEAGVGVKNLIIIIYANFAGLTVIVQLLMYCCKWSLKARFVVDTAYRVLDWILGYTFFFFLFILSFVQVVDMLQGAILYNMRFAKSLQRSRIMESNFLPSYVDRAMERLARTLREEGSVAVSKAKLQTGKNK</sequence>
<comment type="catalytic activity">
    <reaction evidence="9">
        <text>[(1-&gt;3)-beta-D-glucosyl](n) + UDP-alpha-D-glucose = [(1-&gt;3)-beta-D-glucosyl](n+1) + UDP + H(+)</text>
        <dbReference type="Rhea" id="RHEA:21476"/>
        <dbReference type="Rhea" id="RHEA-COMP:11146"/>
        <dbReference type="Rhea" id="RHEA-COMP:14303"/>
        <dbReference type="ChEBI" id="CHEBI:15378"/>
        <dbReference type="ChEBI" id="CHEBI:37671"/>
        <dbReference type="ChEBI" id="CHEBI:58223"/>
        <dbReference type="ChEBI" id="CHEBI:58885"/>
        <dbReference type="EC" id="2.4.1.34"/>
    </reaction>
</comment>
<dbReference type="PANTHER" id="PTHR12741">
    <property type="entry name" value="LYST-INTERACTING PROTEIN LIP5 DOPAMINE RESPONSIVE PROTEIN DRG-1"/>
    <property type="match status" value="1"/>
</dbReference>
<evidence type="ECO:0000313" key="14">
    <source>
        <dbReference type="Proteomes" id="UP001255856"/>
    </source>
</evidence>
<evidence type="ECO:0000259" key="12">
    <source>
        <dbReference type="SMART" id="SM01205"/>
    </source>
</evidence>
<dbReference type="InterPro" id="IPR003440">
    <property type="entry name" value="Glyco_trans_48_dom"/>
</dbReference>
<feature type="transmembrane region" description="Helical" evidence="11">
    <location>
        <begin position="1532"/>
        <end position="1555"/>
    </location>
</feature>
<keyword evidence="6 11" id="KW-0812">Transmembrane</keyword>
<protein>
    <recommendedName>
        <fullName evidence="3">1,3-beta-glucan synthase</fullName>
        <ecNumber evidence="3">2.4.1.34</ecNumber>
    </recommendedName>
</protein>
<evidence type="ECO:0000256" key="7">
    <source>
        <dbReference type="ARBA" id="ARBA00022989"/>
    </source>
</evidence>
<organism evidence="13 14">
    <name type="scientific">Prototheca wickerhamii</name>
    <dbReference type="NCBI Taxonomy" id="3111"/>
    <lineage>
        <taxon>Eukaryota</taxon>
        <taxon>Viridiplantae</taxon>
        <taxon>Chlorophyta</taxon>
        <taxon>core chlorophytes</taxon>
        <taxon>Trebouxiophyceae</taxon>
        <taxon>Chlorellales</taxon>
        <taxon>Chlorellaceae</taxon>
        <taxon>Prototheca</taxon>
    </lineage>
</organism>
<reference evidence="13" key="1">
    <citation type="submission" date="2021-01" db="EMBL/GenBank/DDBJ databases">
        <authorList>
            <person name="Eckstrom K.M.E."/>
        </authorList>
    </citation>
    <scope>NUCLEOTIDE SEQUENCE</scope>
    <source>
        <strain evidence="13">UVCC 0001</strain>
    </source>
</reference>
<feature type="transmembrane region" description="Helical" evidence="11">
    <location>
        <begin position="1912"/>
        <end position="1939"/>
    </location>
</feature>
<dbReference type="GO" id="GO:0006075">
    <property type="term" value="P:(1-&gt;3)-beta-D-glucan biosynthetic process"/>
    <property type="evidence" value="ECO:0007669"/>
    <property type="project" value="InterPro"/>
</dbReference>
<dbReference type="InterPro" id="IPR026899">
    <property type="entry name" value="FKS1-like_dom1"/>
</dbReference>
<dbReference type="GO" id="GO:0008360">
    <property type="term" value="P:regulation of cell shape"/>
    <property type="evidence" value="ECO:0007669"/>
    <property type="project" value="UniProtKB-KW"/>
</dbReference>
<name>A0AAD9MM97_PROWI</name>
<feature type="transmembrane region" description="Helical" evidence="11">
    <location>
        <begin position="1774"/>
        <end position="1796"/>
    </location>
</feature>
<dbReference type="Proteomes" id="UP001255856">
    <property type="component" value="Unassembled WGS sequence"/>
</dbReference>
<feature type="transmembrane region" description="Helical" evidence="11">
    <location>
        <begin position="1695"/>
        <end position="1715"/>
    </location>
</feature>
<keyword evidence="4" id="KW-0328">Glycosyltransferase</keyword>
<evidence type="ECO:0000313" key="13">
    <source>
        <dbReference type="EMBL" id="KAK2080835.1"/>
    </source>
</evidence>
<dbReference type="GO" id="GO:0000148">
    <property type="term" value="C:1,3-beta-D-glucan synthase complex"/>
    <property type="evidence" value="ECO:0007669"/>
    <property type="project" value="InterPro"/>
</dbReference>
<comment type="similarity">
    <text evidence="2">Belongs to the glycosyltransferase 48 family.</text>
</comment>